<dbReference type="GO" id="GO:0016413">
    <property type="term" value="F:O-acetyltransferase activity"/>
    <property type="evidence" value="ECO:0007669"/>
    <property type="project" value="TreeGrafter"/>
</dbReference>
<feature type="transmembrane region" description="Helical" evidence="7">
    <location>
        <begin position="243"/>
        <end position="261"/>
    </location>
</feature>
<feature type="transmembrane region" description="Helical" evidence="7">
    <location>
        <begin position="268"/>
        <end position="287"/>
    </location>
</feature>
<dbReference type="GO" id="GO:0009246">
    <property type="term" value="P:enterobacterial common antigen biosynthetic process"/>
    <property type="evidence" value="ECO:0007669"/>
    <property type="project" value="TreeGrafter"/>
</dbReference>
<feature type="transmembrane region" description="Helical" evidence="7">
    <location>
        <begin position="7"/>
        <end position="25"/>
    </location>
</feature>
<sequence length="404" mass="46368">MNKITSTIYWLAVAACGLVLLKYTSYVEPQWGFFGIAVSIGCGICIYKSLKNEAYVGQTLAVAKNNNRNPVYDYLRLVAVLLVIIIHVLNQDLRLAADMAGTGIYNTMNYIRCWSGNCNTFFIMISGALLLVDKNESVLTFYKKRLLRIAIPLIVYYLWYLWQYEKIGVLTWKEIAIKILSADVYTDNVPHFWLVYEIVAIYVVVPFLRIMLRNLSYTMLTQLVVISYVLSIFMKVFPNQIGTLIPLSGWCAVAIIGYWYSRDESRKLDTWMIIAGIIVSIVEYFKIDPNLAYQESMTGLTQYFIITVLAVFAICFKLQKHLMSFYLLRLVSKYSYGILLIHMWALYFVVRNIIHVSSVMYKGAGFIALIVATLIISTVAAYLIDNLFIDIFNTFIALLDRKKN</sequence>
<evidence type="ECO:0000256" key="1">
    <source>
        <dbReference type="ARBA" id="ARBA00004651"/>
    </source>
</evidence>
<feature type="transmembrane region" description="Helical" evidence="7">
    <location>
        <begin position="71"/>
        <end position="89"/>
    </location>
</feature>
<dbReference type="PANTHER" id="PTHR40074:SF2">
    <property type="entry name" value="O-ACETYLTRANSFERASE WECH"/>
    <property type="match status" value="1"/>
</dbReference>
<keyword evidence="9" id="KW-0808">Transferase</keyword>
<evidence type="ECO:0000256" key="2">
    <source>
        <dbReference type="ARBA" id="ARBA00007400"/>
    </source>
</evidence>
<evidence type="ECO:0000256" key="5">
    <source>
        <dbReference type="ARBA" id="ARBA00022989"/>
    </source>
</evidence>
<keyword evidence="4 7" id="KW-0812">Transmembrane</keyword>
<dbReference type="PANTHER" id="PTHR40074">
    <property type="entry name" value="O-ACETYLTRANSFERASE WECH"/>
    <property type="match status" value="1"/>
</dbReference>
<dbReference type="EMBL" id="FQYQ01000001">
    <property type="protein sequence ID" value="SHI33475.1"/>
    <property type="molecule type" value="Genomic_DNA"/>
</dbReference>
<feature type="transmembrane region" description="Helical" evidence="7">
    <location>
        <begin position="366"/>
        <end position="399"/>
    </location>
</feature>
<protein>
    <submittedName>
        <fullName evidence="9">Surface polysaccharide O-acyltransferase, integral membrane enzyme</fullName>
    </submittedName>
</protein>
<reference evidence="9 10" key="1">
    <citation type="submission" date="2016-11" db="EMBL/GenBank/DDBJ databases">
        <authorList>
            <person name="Jaros S."/>
            <person name="Januszkiewicz K."/>
            <person name="Wedrychowicz H."/>
        </authorList>
    </citation>
    <scope>NUCLEOTIDE SEQUENCE [LARGE SCALE GENOMIC DNA]</scope>
    <source>
        <strain evidence="9 10">DSM 14809</strain>
    </source>
</reference>
<evidence type="ECO:0000256" key="7">
    <source>
        <dbReference type="SAM" id="Phobius"/>
    </source>
</evidence>
<feature type="transmembrane region" description="Helical" evidence="7">
    <location>
        <begin position="299"/>
        <end position="316"/>
    </location>
</feature>
<feature type="domain" description="Acyltransferase 3" evidence="8">
    <location>
        <begin position="72"/>
        <end position="383"/>
    </location>
</feature>
<dbReference type="Proteomes" id="UP000184185">
    <property type="component" value="Unassembled WGS sequence"/>
</dbReference>
<keyword evidence="3" id="KW-1003">Cell membrane</keyword>
<dbReference type="RefSeq" id="WP_072911099.1">
    <property type="nucleotide sequence ID" value="NZ_FQYQ01000001.1"/>
</dbReference>
<dbReference type="InterPro" id="IPR002656">
    <property type="entry name" value="Acyl_transf_3_dom"/>
</dbReference>
<feature type="transmembrane region" description="Helical" evidence="7">
    <location>
        <begin position="336"/>
        <end position="354"/>
    </location>
</feature>
<evidence type="ECO:0000259" key="8">
    <source>
        <dbReference type="Pfam" id="PF01757"/>
    </source>
</evidence>
<feature type="transmembrane region" description="Helical" evidence="7">
    <location>
        <begin position="193"/>
        <end position="212"/>
    </location>
</feature>
<feature type="transmembrane region" description="Helical" evidence="7">
    <location>
        <begin position="145"/>
        <end position="162"/>
    </location>
</feature>
<proteinExistence type="inferred from homology"/>
<dbReference type="Pfam" id="PF01757">
    <property type="entry name" value="Acyl_transf_3"/>
    <property type="match status" value="1"/>
</dbReference>
<accession>A0A1M6AAH1</accession>
<comment type="similarity">
    <text evidence="2">Belongs to the acyltransferase 3 family.</text>
</comment>
<evidence type="ECO:0000256" key="6">
    <source>
        <dbReference type="ARBA" id="ARBA00023136"/>
    </source>
</evidence>
<dbReference type="OrthoDB" id="1889864at2"/>
<dbReference type="GO" id="GO:0005886">
    <property type="term" value="C:plasma membrane"/>
    <property type="evidence" value="ECO:0007669"/>
    <property type="project" value="UniProtKB-SubCell"/>
</dbReference>
<evidence type="ECO:0000256" key="4">
    <source>
        <dbReference type="ARBA" id="ARBA00022692"/>
    </source>
</evidence>
<dbReference type="AlphaFoldDB" id="A0A1M6AAH1"/>
<gene>
    <name evidence="9" type="ORF">SAMN02745725_00168</name>
</gene>
<feature type="transmembrane region" description="Helical" evidence="7">
    <location>
        <begin position="31"/>
        <end position="50"/>
    </location>
</feature>
<keyword evidence="6 7" id="KW-0472">Membrane</keyword>
<keyword evidence="10" id="KW-1185">Reference proteome</keyword>
<dbReference type="STRING" id="185007.SAMN02910350_00564"/>
<dbReference type="PROSITE" id="PS51257">
    <property type="entry name" value="PROKAR_LIPOPROTEIN"/>
    <property type="match status" value="1"/>
</dbReference>
<feature type="transmembrane region" description="Helical" evidence="7">
    <location>
        <begin position="109"/>
        <end position="133"/>
    </location>
</feature>
<comment type="subcellular location">
    <subcellularLocation>
        <location evidence="1">Cell membrane</location>
        <topology evidence="1">Multi-pass membrane protein</topology>
    </subcellularLocation>
</comment>
<keyword evidence="9" id="KW-0012">Acyltransferase</keyword>
<organism evidence="9 10">
    <name type="scientific">Pseudobutyrivibrio xylanivorans DSM 14809</name>
    <dbReference type="NCBI Taxonomy" id="1123012"/>
    <lineage>
        <taxon>Bacteria</taxon>
        <taxon>Bacillati</taxon>
        <taxon>Bacillota</taxon>
        <taxon>Clostridia</taxon>
        <taxon>Lachnospirales</taxon>
        <taxon>Lachnospiraceae</taxon>
        <taxon>Pseudobutyrivibrio</taxon>
    </lineage>
</organism>
<evidence type="ECO:0000256" key="3">
    <source>
        <dbReference type="ARBA" id="ARBA00022475"/>
    </source>
</evidence>
<keyword evidence="5 7" id="KW-1133">Transmembrane helix</keyword>
<name>A0A1M6AAH1_PSEXY</name>
<feature type="transmembrane region" description="Helical" evidence="7">
    <location>
        <begin position="219"/>
        <end position="237"/>
    </location>
</feature>
<evidence type="ECO:0000313" key="9">
    <source>
        <dbReference type="EMBL" id="SHI33475.1"/>
    </source>
</evidence>
<evidence type="ECO:0000313" key="10">
    <source>
        <dbReference type="Proteomes" id="UP000184185"/>
    </source>
</evidence>